<dbReference type="GO" id="GO:0005730">
    <property type="term" value="C:nucleolus"/>
    <property type="evidence" value="ECO:0007669"/>
    <property type="project" value="TreeGrafter"/>
</dbReference>
<organism evidence="3">
    <name type="scientific">Amorphochlora amoebiformis</name>
    <dbReference type="NCBI Taxonomy" id="1561963"/>
    <lineage>
        <taxon>Eukaryota</taxon>
        <taxon>Sar</taxon>
        <taxon>Rhizaria</taxon>
        <taxon>Cercozoa</taxon>
        <taxon>Chlorarachniophyceae</taxon>
        <taxon>Amorphochlora</taxon>
    </lineage>
</organism>
<feature type="domain" description="Nucleolar protein 11 C-terminal" evidence="2">
    <location>
        <begin position="703"/>
        <end position="870"/>
    </location>
</feature>
<protein>
    <recommendedName>
        <fullName evidence="2">Nucleolar protein 11 C-terminal domain-containing protein</fullName>
    </recommendedName>
</protein>
<dbReference type="InterPro" id="IPR042859">
    <property type="entry name" value="NOL11"/>
</dbReference>
<sequence length="872" mass="93590">MEAVCRSDGPPSGLVWLKSDGNLSKGRIAVTYPTEGVQFYSPIDSSLVSSLVCPPGATPLIAAPVIHLQSGRVLCLQKDGYSMLSWPDPLSSNNCAPKNTSTISNTKHAASLIHLRRPDPRGSRENPGIAAVATARAIGEVVGFDDDGGVSLFQVSHGRGEDGADRAEKGDAKVVATAEGGLDGVEGLPPTRSSRLFWHHVFDTSQNSSTAFALAIHVIQPQTSSRKQTKTPPPRLYALSAFVLKQNSASLLSCTRISPPPSISSGQYPLITAACAQVERAAGAVAIGLAWQLQSCPQSASKTRKSRGKSQAGVGHIAWQLLRFPAAAPTQKLTSSLRLVMSLSRSPVLDLCSDVHEGGLEEKSVGGEARAMCFVEGRLICLLSSLLYKSKPQLRIRAYDTAFGALQWDESVEVSKTAGSLLFAAATPNKGFGNEGSPSIVVAFQRRVALLPPVPEHVIDAKGAMLASALATRSPGTLPTTQPISSSPLLIEGLLRLREKRGREEMSSAVTSGSVTLLNGVGGAKRQRIGMNGTESKESRDPNNNPTTQIKRSVMEAPRAALEVVLQTALGNKSGEGERFARVRADAGSLEPGYTEKEIRRLARADEIVQMAAGGLPPNVASELVKCCVDKTKATDRVEWGPIRALIRGGAFSIRYWPSMFKVLTNPGREKVPEGLLEEALVMISDSSENDAVMVLQKALSIIKNQALRSKPGIPNHSPDYIINVLLTTPYTKAFMRSALRSLDTPEALLFFNYLVSLMTTLSRVDTQAVQHEYKQLRAAAKAHPGTCRLPTTAQVAEWVCVLLDAKLLGLASTEEGQALAKRCKELIKYTYVQNSKYVAANAHHLRSLITKKLTLPQTPAPSYCIEKILLE</sequence>
<dbReference type="PANTHER" id="PTHR15633:SF2">
    <property type="entry name" value="NUCLEOLAR PROTEIN 11"/>
    <property type="match status" value="1"/>
</dbReference>
<gene>
    <name evidence="3" type="ORF">LAMO00422_LOCUS821</name>
</gene>
<evidence type="ECO:0000313" key="3">
    <source>
        <dbReference type="EMBL" id="CAD8429600.1"/>
    </source>
</evidence>
<evidence type="ECO:0000256" key="1">
    <source>
        <dbReference type="SAM" id="MobiDB-lite"/>
    </source>
</evidence>
<accession>A0A7S0CPP3</accession>
<dbReference type="PANTHER" id="PTHR15633">
    <property type="entry name" value="NUCLEOLAR PROTEIN 11"/>
    <property type="match status" value="1"/>
</dbReference>
<dbReference type="EMBL" id="HBEM01001133">
    <property type="protein sequence ID" value="CAD8429600.1"/>
    <property type="molecule type" value="Transcribed_RNA"/>
</dbReference>
<dbReference type="InterPro" id="IPR048897">
    <property type="entry name" value="Nol11_C"/>
</dbReference>
<feature type="region of interest" description="Disordered" evidence="1">
    <location>
        <begin position="523"/>
        <end position="548"/>
    </location>
</feature>
<evidence type="ECO:0000259" key="2">
    <source>
        <dbReference type="Pfam" id="PF20998"/>
    </source>
</evidence>
<dbReference type="GO" id="GO:0030490">
    <property type="term" value="P:maturation of SSU-rRNA"/>
    <property type="evidence" value="ECO:0007669"/>
    <property type="project" value="InterPro"/>
</dbReference>
<dbReference type="Pfam" id="PF20998">
    <property type="entry name" value="Nol11_C"/>
    <property type="match status" value="1"/>
</dbReference>
<dbReference type="AlphaFoldDB" id="A0A7S0CPP3"/>
<proteinExistence type="predicted"/>
<reference evidence="3" key="1">
    <citation type="submission" date="2021-01" db="EMBL/GenBank/DDBJ databases">
        <authorList>
            <person name="Corre E."/>
            <person name="Pelletier E."/>
            <person name="Niang G."/>
            <person name="Scheremetjew M."/>
            <person name="Finn R."/>
            <person name="Kale V."/>
            <person name="Holt S."/>
            <person name="Cochrane G."/>
            <person name="Meng A."/>
            <person name="Brown T."/>
            <person name="Cohen L."/>
        </authorList>
    </citation>
    <scope>NUCLEOTIDE SEQUENCE</scope>
    <source>
        <strain evidence="3">CCMP2058</strain>
    </source>
</reference>
<name>A0A7S0CPP3_9EUKA</name>
<dbReference type="GO" id="GO:0003723">
    <property type="term" value="F:RNA binding"/>
    <property type="evidence" value="ECO:0007669"/>
    <property type="project" value="TreeGrafter"/>
</dbReference>